<protein>
    <submittedName>
        <fullName evidence="1">Uncharacterized protein</fullName>
    </submittedName>
</protein>
<evidence type="ECO:0000313" key="1">
    <source>
        <dbReference type="EMBL" id="MBW92100.1"/>
    </source>
</evidence>
<name>A0A2P2JF64_RHIMU</name>
<reference evidence="1" key="1">
    <citation type="submission" date="2018-02" db="EMBL/GenBank/DDBJ databases">
        <title>Rhizophora mucronata_Transcriptome.</title>
        <authorList>
            <person name="Meera S.P."/>
            <person name="Sreeshan A."/>
            <person name="Augustine A."/>
        </authorList>
    </citation>
    <scope>NUCLEOTIDE SEQUENCE</scope>
    <source>
        <tissue evidence="1">Leaf</tissue>
    </source>
</reference>
<proteinExistence type="predicted"/>
<dbReference type="AlphaFoldDB" id="A0A2P2JF64"/>
<accession>A0A2P2JF64</accession>
<sequence length="34" mass="3807">MSCAQTRTCSNSRTSKCFKIHSSECRLDILASLE</sequence>
<dbReference type="EMBL" id="GGEC01011617">
    <property type="protein sequence ID" value="MBW92100.1"/>
    <property type="molecule type" value="Transcribed_RNA"/>
</dbReference>
<organism evidence="1">
    <name type="scientific">Rhizophora mucronata</name>
    <name type="common">Asiatic mangrove</name>
    <dbReference type="NCBI Taxonomy" id="61149"/>
    <lineage>
        <taxon>Eukaryota</taxon>
        <taxon>Viridiplantae</taxon>
        <taxon>Streptophyta</taxon>
        <taxon>Embryophyta</taxon>
        <taxon>Tracheophyta</taxon>
        <taxon>Spermatophyta</taxon>
        <taxon>Magnoliopsida</taxon>
        <taxon>eudicotyledons</taxon>
        <taxon>Gunneridae</taxon>
        <taxon>Pentapetalae</taxon>
        <taxon>rosids</taxon>
        <taxon>fabids</taxon>
        <taxon>Malpighiales</taxon>
        <taxon>Rhizophoraceae</taxon>
        <taxon>Rhizophora</taxon>
    </lineage>
</organism>